<evidence type="ECO:0000256" key="1">
    <source>
        <dbReference type="SAM" id="SignalP"/>
    </source>
</evidence>
<accession>A0A5R8MJ98</accession>
<feature type="signal peptide" evidence="1">
    <location>
        <begin position="1"/>
        <end position="38"/>
    </location>
</feature>
<evidence type="ECO:0000313" key="2">
    <source>
        <dbReference type="EMBL" id="TLF52073.1"/>
    </source>
</evidence>
<gene>
    <name evidence="2" type="ORF">FEI13_05955</name>
</gene>
<keyword evidence="1" id="KW-0732">Signal</keyword>
<keyword evidence="3" id="KW-1185">Reference proteome</keyword>
<organism evidence="2 3">
    <name type="scientific">Halomonas urmiana</name>
    <dbReference type="NCBI Taxonomy" id="490901"/>
    <lineage>
        <taxon>Bacteria</taxon>
        <taxon>Pseudomonadati</taxon>
        <taxon>Pseudomonadota</taxon>
        <taxon>Gammaproteobacteria</taxon>
        <taxon>Oceanospirillales</taxon>
        <taxon>Halomonadaceae</taxon>
        <taxon>Halomonas</taxon>
    </lineage>
</organism>
<proteinExistence type="predicted"/>
<dbReference type="Proteomes" id="UP000306973">
    <property type="component" value="Unassembled WGS sequence"/>
</dbReference>
<evidence type="ECO:0008006" key="4">
    <source>
        <dbReference type="Google" id="ProtNLM"/>
    </source>
</evidence>
<reference evidence="2 3" key="1">
    <citation type="journal article" date="2007" name="Int. J. Syst. Evol. Microbiol.">
        <title>Halomonas saccharevitans sp. nov., Halomonas arcis sp. nov. and Halomonas subterranea sp. nov., halophilic bacteria isolated from hypersaline environments of China.</title>
        <authorList>
            <person name="Xu X.W."/>
            <person name="Wu Y.H."/>
            <person name="Zhou Z."/>
            <person name="Wang C.S."/>
            <person name="Zhou Y.G."/>
            <person name="Zhang H.B."/>
            <person name="Wang Y."/>
            <person name="Wu M."/>
        </authorList>
    </citation>
    <scope>NUCLEOTIDE SEQUENCE [LARGE SCALE GENOMIC DNA]</scope>
    <source>
        <strain evidence="2 3">TBZ3</strain>
    </source>
</reference>
<dbReference type="AlphaFoldDB" id="A0A5R8MJ98"/>
<name>A0A5R8MJ98_9GAMM</name>
<dbReference type="OrthoDB" id="6164476at2"/>
<evidence type="ECO:0000313" key="3">
    <source>
        <dbReference type="Proteomes" id="UP000306973"/>
    </source>
</evidence>
<protein>
    <recommendedName>
        <fullName evidence="4">Adhesin</fullName>
    </recommendedName>
</protein>
<feature type="chain" id="PRO_5024317014" description="Adhesin" evidence="1">
    <location>
        <begin position="39"/>
        <end position="159"/>
    </location>
</feature>
<comment type="caution">
    <text evidence="2">The sequence shown here is derived from an EMBL/GenBank/DDBJ whole genome shotgun (WGS) entry which is preliminary data.</text>
</comment>
<sequence>MKNATFSSCSGRGRHRHTATVSLLLAALLAVGASNSQAETSTTLYQETAAVGSDIDESRMEGVAEGFAAMEQLDLTTMEQARAREGQRIINVNTVKSVQKMKASVNDTSFDIGGNMVSGNITFAPEALGSYNGTGIFSAVTGNGNSINNAVGISVFISD</sequence>
<dbReference type="RefSeq" id="WP_138180363.1">
    <property type="nucleotide sequence ID" value="NZ_VBUI01000007.1"/>
</dbReference>
<dbReference type="EMBL" id="VBUI01000007">
    <property type="protein sequence ID" value="TLF52073.1"/>
    <property type="molecule type" value="Genomic_DNA"/>
</dbReference>